<proteinExistence type="inferred from homology"/>
<keyword evidence="2" id="KW-0229">DNA integration</keyword>
<dbReference type="Gene3D" id="1.10.150.130">
    <property type="match status" value="1"/>
</dbReference>
<feature type="domain" description="Core-binding (CB)" evidence="7">
    <location>
        <begin position="70"/>
        <end position="150"/>
    </location>
</feature>
<evidence type="ECO:0000256" key="4">
    <source>
        <dbReference type="ARBA" id="ARBA00023172"/>
    </source>
</evidence>
<dbReference type="PROSITE" id="PS51900">
    <property type="entry name" value="CB"/>
    <property type="match status" value="1"/>
</dbReference>
<keyword evidence="3 5" id="KW-0238">DNA-binding</keyword>
<protein>
    <submittedName>
        <fullName evidence="8">Site-specific integrase</fullName>
    </submittedName>
</protein>
<comment type="caution">
    <text evidence="8">The sequence shown here is derived from an EMBL/GenBank/DDBJ whole genome shotgun (WGS) entry which is preliminary data.</text>
</comment>
<dbReference type="Pfam" id="PF00589">
    <property type="entry name" value="Phage_integrase"/>
    <property type="match status" value="1"/>
</dbReference>
<accession>A0A7C3DH69</accession>
<dbReference type="InterPro" id="IPR002104">
    <property type="entry name" value="Integrase_catalytic"/>
</dbReference>
<evidence type="ECO:0000256" key="3">
    <source>
        <dbReference type="ARBA" id="ARBA00023125"/>
    </source>
</evidence>
<reference evidence="8" key="1">
    <citation type="journal article" date="2020" name="mSystems">
        <title>Genome- and Community-Level Interaction Insights into Carbon Utilization and Element Cycling Functions of Hydrothermarchaeota in Hydrothermal Sediment.</title>
        <authorList>
            <person name="Zhou Z."/>
            <person name="Liu Y."/>
            <person name="Xu W."/>
            <person name="Pan J."/>
            <person name="Luo Z.H."/>
            <person name="Li M."/>
        </authorList>
    </citation>
    <scope>NUCLEOTIDE SEQUENCE [LARGE SCALE GENOMIC DNA]</scope>
    <source>
        <strain evidence="8">SpSt-524</strain>
    </source>
</reference>
<dbReference type="CDD" id="cd01189">
    <property type="entry name" value="INT_ICEBs1_C_like"/>
    <property type="match status" value="1"/>
</dbReference>
<dbReference type="InterPro" id="IPR050808">
    <property type="entry name" value="Phage_Integrase"/>
</dbReference>
<gene>
    <name evidence="8" type="ORF">ENS82_10965</name>
</gene>
<dbReference type="Gene3D" id="1.10.443.10">
    <property type="entry name" value="Intergrase catalytic core"/>
    <property type="match status" value="1"/>
</dbReference>
<dbReference type="OMA" id="RAFINQH"/>
<dbReference type="EMBL" id="DSWI01000025">
    <property type="protein sequence ID" value="HFG21209.1"/>
    <property type="molecule type" value="Genomic_DNA"/>
</dbReference>
<dbReference type="PANTHER" id="PTHR30629">
    <property type="entry name" value="PROPHAGE INTEGRASE"/>
    <property type="match status" value="1"/>
</dbReference>
<evidence type="ECO:0000259" key="7">
    <source>
        <dbReference type="PROSITE" id="PS51900"/>
    </source>
</evidence>
<dbReference type="Pfam" id="PF22022">
    <property type="entry name" value="Phage_int_M"/>
    <property type="match status" value="1"/>
</dbReference>
<dbReference type="InterPro" id="IPR011010">
    <property type="entry name" value="DNA_brk_join_enz"/>
</dbReference>
<keyword evidence="4" id="KW-0233">DNA recombination</keyword>
<evidence type="ECO:0000313" key="8">
    <source>
        <dbReference type="EMBL" id="HFG21209.1"/>
    </source>
</evidence>
<dbReference type="GO" id="GO:0003677">
    <property type="term" value="F:DNA binding"/>
    <property type="evidence" value="ECO:0007669"/>
    <property type="project" value="UniProtKB-UniRule"/>
</dbReference>
<dbReference type="PANTHER" id="PTHR30629:SF6">
    <property type="entry name" value="PROPHAGE INTEGRASE INTA-RELATED"/>
    <property type="match status" value="1"/>
</dbReference>
<evidence type="ECO:0000256" key="2">
    <source>
        <dbReference type="ARBA" id="ARBA00022908"/>
    </source>
</evidence>
<dbReference type="InterPro" id="IPR013762">
    <property type="entry name" value="Integrase-like_cat_sf"/>
</dbReference>
<dbReference type="InterPro" id="IPR010998">
    <property type="entry name" value="Integrase_recombinase_N"/>
</dbReference>
<dbReference type="GO" id="GO:0015074">
    <property type="term" value="P:DNA integration"/>
    <property type="evidence" value="ECO:0007669"/>
    <property type="project" value="UniProtKB-KW"/>
</dbReference>
<feature type="domain" description="Tyr recombinase" evidence="6">
    <location>
        <begin position="173"/>
        <end position="375"/>
    </location>
</feature>
<dbReference type="InterPro" id="IPR053876">
    <property type="entry name" value="Phage_int_M"/>
</dbReference>
<dbReference type="SUPFAM" id="SSF56349">
    <property type="entry name" value="DNA breaking-rejoining enzymes"/>
    <property type="match status" value="1"/>
</dbReference>
<organism evidence="8">
    <name type="scientific">Meiothermus ruber</name>
    <dbReference type="NCBI Taxonomy" id="277"/>
    <lineage>
        <taxon>Bacteria</taxon>
        <taxon>Thermotogati</taxon>
        <taxon>Deinococcota</taxon>
        <taxon>Deinococci</taxon>
        <taxon>Thermales</taxon>
        <taxon>Thermaceae</taxon>
        <taxon>Meiothermus</taxon>
    </lineage>
</organism>
<dbReference type="PROSITE" id="PS51898">
    <property type="entry name" value="TYR_RECOMBINASE"/>
    <property type="match status" value="1"/>
</dbReference>
<evidence type="ECO:0000259" key="6">
    <source>
        <dbReference type="PROSITE" id="PS51898"/>
    </source>
</evidence>
<dbReference type="GO" id="GO:0006310">
    <property type="term" value="P:DNA recombination"/>
    <property type="evidence" value="ECO:0007669"/>
    <property type="project" value="UniProtKB-KW"/>
</dbReference>
<sequence>MSKKRTANLQGNVRQRPNGLWECRFYVTEPDGIHRRRVSVYAPSQKEALQKAHEYQVQHSRGLVARPDRRRFGDFAKEVLERHTRGKAPNTRRNYQRELALALEHLGDIPLQKLTPHNLRRMLDRIGEKHSPRTLGKVLERVRLVLREALALELIHRDPSAAVRLPRASERDKAAQHLEPPQVRLLLEYAEASKSPTMALLLRVLVQLGLRKGEALGLQWRDVDFKEATLRVERQYTLQGNKADIGPLKTRAARRVLPLPADLLARLQARYEALCSEGFRPQDLQNAFVFGLDRPLDVNAPNHFLHRLVERIRADHPEFPEVRIHDLRHTAASLMLARGLDLSLVADKLGHATPSVTLGVYRHLLQEERRAGVLALEDLLSGSRHRA</sequence>
<evidence type="ECO:0000256" key="5">
    <source>
        <dbReference type="PROSITE-ProRule" id="PRU01248"/>
    </source>
</evidence>
<dbReference type="AlphaFoldDB" id="A0A7C3DH69"/>
<comment type="similarity">
    <text evidence="1">Belongs to the 'phage' integrase family.</text>
</comment>
<name>A0A7C3DH69_MEIRU</name>
<dbReference type="InterPro" id="IPR044068">
    <property type="entry name" value="CB"/>
</dbReference>
<evidence type="ECO:0000256" key="1">
    <source>
        <dbReference type="ARBA" id="ARBA00008857"/>
    </source>
</evidence>